<evidence type="ECO:0000256" key="6">
    <source>
        <dbReference type="SAM" id="Phobius"/>
    </source>
</evidence>
<reference evidence="8 9" key="1">
    <citation type="submission" date="2019-03" db="EMBL/GenBank/DDBJ databases">
        <title>Genomic Encyclopedia of Type Strains, Phase IV (KMG-IV): sequencing the most valuable type-strain genomes for metagenomic binning, comparative biology and taxonomic classification.</title>
        <authorList>
            <person name="Goeker M."/>
        </authorList>
    </citation>
    <scope>NUCLEOTIDE SEQUENCE [LARGE SCALE GENOMIC DNA]</scope>
    <source>
        <strain evidence="8 9">DSM 100433</strain>
    </source>
</reference>
<dbReference type="InterPro" id="IPR020846">
    <property type="entry name" value="MFS_dom"/>
</dbReference>
<keyword evidence="5 6" id="KW-0472">Membrane</keyword>
<dbReference type="Gene3D" id="1.20.1250.20">
    <property type="entry name" value="MFS general substrate transporter like domains"/>
    <property type="match status" value="1"/>
</dbReference>
<evidence type="ECO:0000313" key="8">
    <source>
        <dbReference type="EMBL" id="TCL42265.1"/>
    </source>
</evidence>
<dbReference type="InterPro" id="IPR036259">
    <property type="entry name" value="MFS_trans_sf"/>
</dbReference>
<feature type="transmembrane region" description="Helical" evidence="6">
    <location>
        <begin position="300"/>
        <end position="325"/>
    </location>
</feature>
<dbReference type="InterPro" id="IPR052714">
    <property type="entry name" value="MFS_Exporter"/>
</dbReference>
<feature type="transmembrane region" description="Helical" evidence="6">
    <location>
        <begin position="167"/>
        <end position="187"/>
    </location>
</feature>
<dbReference type="PANTHER" id="PTHR23531">
    <property type="entry name" value="QUINOLENE RESISTANCE PROTEIN NORA"/>
    <property type="match status" value="1"/>
</dbReference>
<accession>A0A9X8UHK4</accession>
<evidence type="ECO:0000256" key="3">
    <source>
        <dbReference type="ARBA" id="ARBA00022692"/>
    </source>
</evidence>
<keyword evidence="3 6" id="KW-0812">Transmembrane</keyword>
<dbReference type="PROSITE" id="PS50850">
    <property type="entry name" value="MFS"/>
    <property type="match status" value="1"/>
</dbReference>
<keyword evidence="4 6" id="KW-1133">Transmembrane helix</keyword>
<keyword evidence="9" id="KW-1185">Reference proteome</keyword>
<evidence type="ECO:0000256" key="1">
    <source>
        <dbReference type="ARBA" id="ARBA00004651"/>
    </source>
</evidence>
<proteinExistence type="predicted"/>
<dbReference type="Pfam" id="PF07690">
    <property type="entry name" value="MFS_1"/>
    <property type="match status" value="1"/>
</dbReference>
<sequence length="423" mass="45280">MSKDRLWTKEYLFVILMYLGNVFSLYYYGGMITSIANGLGGSVVLAGLTSSVYSISPIFFRNLVGTFCDKYGRWKTNLIGILINAACCVAYCFCFNILALFITRAIMGIGFCFTSIANYASASDVVSANRKAEGLGWFQNAASLSEYIGPTLALICVTWTPGSFVGLHMGALLSCVWAFVFSLFVRYEKDPKYIARMEEAKAQAAQAAANAQNTDTPWGSTGKVVFGMETTAWAVALIVLIITAAHSCTNTFALLAMQKRGIESYTSQFFLTVAIGLILGRAVFSRLADKYGVLKVAVPIYALSAAALVGIGMAQSGLAVVLLGLPYGTMFGTMASTSQALMVSAVAPSRRAYASAMYLLAMDLAFGFSSIVWGTVIEAVGYAGVFAVAAICPIIAIFVVIIFWKRVGKAIFLHNKAVAESVG</sequence>
<dbReference type="AlphaFoldDB" id="A0A9X8UHK4"/>
<protein>
    <submittedName>
        <fullName evidence="8">MFS family arabinose efflux permease</fullName>
    </submittedName>
</protein>
<feature type="transmembrane region" description="Helical" evidence="6">
    <location>
        <begin position="232"/>
        <end position="257"/>
    </location>
</feature>
<name>A0A9X8UHK4_9FIRM</name>
<dbReference type="InterPro" id="IPR011701">
    <property type="entry name" value="MFS"/>
</dbReference>
<evidence type="ECO:0000313" key="9">
    <source>
        <dbReference type="Proteomes" id="UP000294682"/>
    </source>
</evidence>
<dbReference type="EMBL" id="SLUK01000011">
    <property type="protein sequence ID" value="TCL42265.1"/>
    <property type="molecule type" value="Genomic_DNA"/>
</dbReference>
<evidence type="ECO:0000259" key="7">
    <source>
        <dbReference type="PROSITE" id="PS50850"/>
    </source>
</evidence>
<evidence type="ECO:0000256" key="4">
    <source>
        <dbReference type="ARBA" id="ARBA00022989"/>
    </source>
</evidence>
<feature type="transmembrane region" description="Helical" evidence="6">
    <location>
        <begin position="269"/>
        <end position="288"/>
    </location>
</feature>
<dbReference type="PANTHER" id="PTHR23531:SF1">
    <property type="entry name" value="QUINOLENE RESISTANCE PROTEIN NORA"/>
    <property type="match status" value="1"/>
</dbReference>
<comment type="subcellular location">
    <subcellularLocation>
        <location evidence="1">Cell membrane</location>
        <topology evidence="1">Multi-pass membrane protein</topology>
    </subcellularLocation>
</comment>
<dbReference type="GO" id="GO:0005886">
    <property type="term" value="C:plasma membrane"/>
    <property type="evidence" value="ECO:0007669"/>
    <property type="project" value="UniProtKB-SubCell"/>
</dbReference>
<gene>
    <name evidence="8" type="ORF">EDD78_11128</name>
</gene>
<keyword evidence="2" id="KW-0813">Transport</keyword>
<comment type="caution">
    <text evidence="8">The sequence shown here is derived from an EMBL/GenBank/DDBJ whole genome shotgun (WGS) entry which is preliminary data.</text>
</comment>
<evidence type="ECO:0000256" key="5">
    <source>
        <dbReference type="ARBA" id="ARBA00023136"/>
    </source>
</evidence>
<feature type="transmembrane region" description="Helical" evidence="6">
    <location>
        <begin position="382"/>
        <end position="404"/>
    </location>
</feature>
<feature type="transmembrane region" description="Helical" evidence="6">
    <location>
        <begin position="81"/>
        <end position="102"/>
    </location>
</feature>
<dbReference type="GO" id="GO:0022857">
    <property type="term" value="F:transmembrane transporter activity"/>
    <property type="evidence" value="ECO:0007669"/>
    <property type="project" value="InterPro"/>
</dbReference>
<dbReference type="Proteomes" id="UP000294682">
    <property type="component" value="Unassembled WGS sequence"/>
</dbReference>
<feature type="transmembrane region" description="Helical" evidence="6">
    <location>
        <begin position="12"/>
        <end position="29"/>
    </location>
</feature>
<feature type="transmembrane region" description="Helical" evidence="6">
    <location>
        <begin position="35"/>
        <end position="60"/>
    </location>
</feature>
<feature type="domain" description="Major facilitator superfamily (MFS) profile" evidence="7">
    <location>
        <begin position="10"/>
        <end position="408"/>
    </location>
</feature>
<feature type="transmembrane region" description="Helical" evidence="6">
    <location>
        <begin position="356"/>
        <end position="376"/>
    </location>
</feature>
<dbReference type="RefSeq" id="WP_132085025.1">
    <property type="nucleotide sequence ID" value="NZ_SLUK01000011.1"/>
</dbReference>
<dbReference type="SUPFAM" id="SSF103473">
    <property type="entry name" value="MFS general substrate transporter"/>
    <property type="match status" value="1"/>
</dbReference>
<evidence type="ECO:0000256" key="2">
    <source>
        <dbReference type="ARBA" id="ARBA00022448"/>
    </source>
</evidence>
<organism evidence="8 9">
    <name type="scientific">Harryflintia acetispora</name>
    <dbReference type="NCBI Taxonomy" id="1849041"/>
    <lineage>
        <taxon>Bacteria</taxon>
        <taxon>Bacillati</taxon>
        <taxon>Bacillota</taxon>
        <taxon>Clostridia</taxon>
        <taxon>Eubacteriales</taxon>
        <taxon>Oscillospiraceae</taxon>
        <taxon>Harryflintia</taxon>
    </lineage>
</organism>